<dbReference type="AlphaFoldDB" id="V5WDM7"/>
<dbReference type="HOGENOM" id="CLU_049301_11_2_12"/>
<dbReference type="PANTHER" id="PTHR46268:SF15">
    <property type="entry name" value="UNIVERSAL STRESS PROTEIN HP_0031"/>
    <property type="match status" value="1"/>
</dbReference>
<accession>V5WDM7</accession>
<gene>
    <name evidence="4" type="ORF">L21SP2_0455</name>
</gene>
<keyword evidence="5" id="KW-1185">Reference proteome</keyword>
<evidence type="ECO:0000256" key="1">
    <source>
        <dbReference type="ARBA" id="ARBA00008791"/>
    </source>
</evidence>
<comment type="similarity">
    <text evidence="1">Belongs to the universal stress protein A family.</text>
</comment>
<proteinExistence type="inferred from homology"/>
<organism evidence="4 5">
    <name type="scientific">Salinispira pacifica</name>
    <dbReference type="NCBI Taxonomy" id="1307761"/>
    <lineage>
        <taxon>Bacteria</taxon>
        <taxon>Pseudomonadati</taxon>
        <taxon>Spirochaetota</taxon>
        <taxon>Spirochaetia</taxon>
        <taxon>Spirochaetales</taxon>
        <taxon>Spirochaetaceae</taxon>
        <taxon>Salinispira</taxon>
    </lineage>
</organism>
<dbReference type="InterPro" id="IPR006015">
    <property type="entry name" value="Universal_stress_UspA"/>
</dbReference>
<sequence>MAETRKLAKTCPVQVMLIYVTGDRPSQPSSVVHNKGNEEEGIQRRKDIRKLMNLKEDLEADDIPCEISTPSGPVSQAIAREASEFGADYILMGSHGNGAMYHLVVGSVAEGVLKATGKPVILVPSDPEHGDEQ</sequence>
<feature type="region of interest" description="Disordered" evidence="2">
    <location>
        <begin position="25"/>
        <end position="44"/>
    </location>
</feature>
<dbReference type="Pfam" id="PF00582">
    <property type="entry name" value="Usp"/>
    <property type="match status" value="1"/>
</dbReference>
<dbReference type="STRING" id="1307761.L21SP2_0455"/>
<dbReference type="EMBL" id="CP006939">
    <property type="protein sequence ID" value="AHC13887.1"/>
    <property type="molecule type" value="Genomic_DNA"/>
</dbReference>
<evidence type="ECO:0000313" key="5">
    <source>
        <dbReference type="Proteomes" id="UP000018680"/>
    </source>
</evidence>
<dbReference type="KEGG" id="slr:L21SP2_0455"/>
<name>V5WDM7_9SPIO</name>
<dbReference type="eggNOG" id="COG0589">
    <property type="taxonomic scope" value="Bacteria"/>
</dbReference>
<dbReference type="CDD" id="cd00293">
    <property type="entry name" value="USP-like"/>
    <property type="match status" value="1"/>
</dbReference>
<dbReference type="Gene3D" id="3.40.50.12370">
    <property type="match status" value="1"/>
</dbReference>
<reference evidence="4 5" key="1">
    <citation type="journal article" date="2015" name="Stand. Genomic Sci.">
        <title>Complete genome sequence and description of Salinispira pacifica gen. nov., sp. nov., a novel spirochaete isolated form a hypersaline microbial mat.</title>
        <authorList>
            <person name="Ben Hania W."/>
            <person name="Joseph M."/>
            <person name="Schumann P."/>
            <person name="Bunk B."/>
            <person name="Fiebig A."/>
            <person name="Sproer C."/>
            <person name="Klenk H.P."/>
            <person name="Fardeau M.L."/>
            <person name="Spring S."/>
        </authorList>
    </citation>
    <scope>NUCLEOTIDE SEQUENCE [LARGE SCALE GENOMIC DNA]</scope>
    <source>
        <strain evidence="4 5">L21-RPul-D2</strain>
    </source>
</reference>
<protein>
    <submittedName>
        <fullName evidence="4">Universal stress protein family</fullName>
    </submittedName>
</protein>
<dbReference type="InterPro" id="IPR006016">
    <property type="entry name" value="UspA"/>
</dbReference>
<feature type="domain" description="UspA" evidence="3">
    <location>
        <begin position="7"/>
        <end position="124"/>
    </location>
</feature>
<dbReference type="Proteomes" id="UP000018680">
    <property type="component" value="Chromosome"/>
</dbReference>
<dbReference type="PANTHER" id="PTHR46268">
    <property type="entry name" value="STRESS RESPONSE PROTEIN NHAX"/>
    <property type="match status" value="1"/>
</dbReference>
<evidence type="ECO:0000256" key="2">
    <source>
        <dbReference type="SAM" id="MobiDB-lite"/>
    </source>
</evidence>
<dbReference type="SUPFAM" id="SSF52402">
    <property type="entry name" value="Adenine nucleotide alpha hydrolases-like"/>
    <property type="match status" value="1"/>
</dbReference>
<evidence type="ECO:0000259" key="3">
    <source>
        <dbReference type="Pfam" id="PF00582"/>
    </source>
</evidence>
<evidence type="ECO:0000313" key="4">
    <source>
        <dbReference type="EMBL" id="AHC13887.1"/>
    </source>
</evidence>
<feature type="compositionally biased region" description="Basic and acidic residues" evidence="2">
    <location>
        <begin position="35"/>
        <end position="44"/>
    </location>
</feature>
<dbReference type="PRINTS" id="PR01438">
    <property type="entry name" value="UNVRSLSTRESS"/>
</dbReference>